<dbReference type="PANTHER" id="PTHR10039">
    <property type="entry name" value="AMELOGENIN"/>
    <property type="match status" value="1"/>
</dbReference>
<feature type="domain" description="Nephrocystin 3-like N-terminal" evidence="2">
    <location>
        <begin position="63"/>
        <end position="229"/>
    </location>
</feature>
<dbReference type="HOGENOM" id="CLU_000288_6_10_1"/>
<dbReference type="Pfam" id="PF24883">
    <property type="entry name" value="NPHP3_N"/>
    <property type="match status" value="1"/>
</dbReference>
<dbReference type="Gene3D" id="3.40.50.300">
    <property type="entry name" value="P-loop containing nucleotide triphosphate hydrolases"/>
    <property type="match status" value="1"/>
</dbReference>
<accession>A0A067SYF6</accession>
<reference evidence="4" key="1">
    <citation type="journal article" date="2014" name="Proc. Natl. Acad. Sci. U.S.A.">
        <title>Extensive sampling of basidiomycete genomes demonstrates inadequacy of the white-rot/brown-rot paradigm for wood decay fungi.</title>
        <authorList>
            <person name="Riley R."/>
            <person name="Salamov A.A."/>
            <person name="Brown D.W."/>
            <person name="Nagy L.G."/>
            <person name="Floudas D."/>
            <person name="Held B.W."/>
            <person name="Levasseur A."/>
            <person name="Lombard V."/>
            <person name="Morin E."/>
            <person name="Otillar R."/>
            <person name="Lindquist E.A."/>
            <person name="Sun H."/>
            <person name="LaButti K.M."/>
            <person name="Schmutz J."/>
            <person name="Jabbour D."/>
            <person name="Luo H."/>
            <person name="Baker S.E."/>
            <person name="Pisabarro A.G."/>
            <person name="Walton J.D."/>
            <person name="Blanchette R.A."/>
            <person name="Henrissat B."/>
            <person name="Martin F."/>
            <person name="Cullen D."/>
            <person name="Hibbett D.S."/>
            <person name="Grigoriev I.V."/>
        </authorList>
    </citation>
    <scope>NUCLEOTIDE SEQUENCE [LARGE SCALE GENOMIC DNA]</scope>
    <source>
        <strain evidence="4">CBS 339.88</strain>
    </source>
</reference>
<evidence type="ECO:0000313" key="3">
    <source>
        <dbReference type="EMBL" id="KDR72734.1"/>
    </source>
</evidence>
<keyword evidence="1" id="KW-0677">Repeat</keyword>
<organism evidence="3 4">
    <name type="scientific">Galerina marginata (strain CBS 339.88)</name>
    <dbReference type="NCBI Taxonomy" id="685588"/>
    <lineage>
        <taxon>Eukaryota</taxon>
        <taxon>Fungi</taxon>
        <taxon>Dikarya</taxon>
        <taxon>Basidiomycota</taxon>
        <taxon>Agaricomycotina</taxon>
        <taxon>Agaricomycetes</taxon>
        <taxon>Agaricomycetidae</taxon>
        <taxon>Agaricales</taxon>
        <taxon>Agaricineae</taxon>
        <taxon>Strophariaceae</taxon>
        <taxon>Galerina</taxon>
    </lineage>
</organism>
<dbReference type="InterPro" id="IPR027417">
    <property type="entry name" value="P-loop_NTPase"/>
</dbReference>
<name>A0A067SYF6_GALM3</name>
<evidence type="ECO:0000259" key="2">
    <source>
        <dbReference type="Pfam" id="PF24883"/>
    </source>
</evidence>
<gene>
    <name evidence="3" type="ORF">GALMADRAFT_158902</name>
</gene>
<dbReference type="SUPFAM" id="SSF52540">
    <property type="entry name" value="P-loop containing nucleoside triphosphate hydrolases"/>
    <property type="match status" value="1"/>
</dbReference>
<dbReference type="InterPro" id="IPR056884">
    <property type="entry name" value="NPHP3-like_N"/>
</dbReference>
<dbReference type="PANTHER" id="PTHR10039:SF16">
    <property type="entry name" value="GPI INOSITOL-DEACYLASE"/>
    <property type="match status" value="1"/>
</dbReference>
<proteinExistence type="predicted"/>
<dbReference type="EMBL" id="KL142388">
    <property type="protein sequence ID" value="KDR72734.1"/>
    <property type="molecule type" value="Genomic_DNA"/>
</dbReference>
<dbReference type="AlphaFoldDB" id="A0A067SYF6"/>
<evidence type="ECO:0000256" key="1">
    <source>
        <dbReference type="ARBA" id="ARBA00022737"/>
    </source>
</evidence>
<dbReference type="OrthoDB" id="5967843at2759"/>
<dbReference type="Proteomes" id="UP000027222">
    <property type="component" value="Unassembled WGS sequence"/>
</dbReference>
<protein>
    <recommendedName>
        <fullName evidence="2">Nephrocystin 3-like N-terminal domain-containing protein</fullName>
    </recommendedName>
</protein>
<sequence length="755" mass="86147">MFSARNLVISGGTFNSTNIQNAHENNAGFERLERATEPSAFHDSGERFDPPKCHPNTRLEVLETITSWIDDDEGSAIIWVHGSAGIGKSAIAQTIAERCSSQKRLVASFFFSRFDCLRNNSNSLVATIAYQAALNIPEIREDILAVVKHDPLIFRRSLDIQFARLVTQPFERAVRSGYFDQPRKSSPCLIILDGLDECEKPDTQTNILDMISKAVRHVHFFFLFLICSRREQHLSMQLQVGPLREFVTCVDLNRSFFSAHDVRYFFEDKFNDIKMNHPLRVRIPSDWPNPESVNTLVKRASGQFIYASTVVKYVGSPRHRPTHRLDTILGIRPDGGTNPFADLDAFYTQIFSSIADLEKVLDILSLIVQSPISLRVERVEELSSLERGDAQLILADLTSVVTFLPHNDPLWIKITHASFADFLLDKSRSKGLWIASPSRHTTFARRCIQTITTNNREHGSAFAYNCLPFHVSKANMTPELRQDILRLTLSSNTQVSFLNRLPFITEFLAQLKQLETSELYDHHIQHVHQQLRLQLGELYSSPFLVFLVAATAASGSSKLPYLGLFYMATKHFAHLGMDDQVLDAYISFLHGPLSIENYRTLLRNFLNHPRYSGGYSLDGDRYAVAAFICLQVLCNHRLQHLPGVFIKRTQGMCNLVNTPWKWKRKFGWHGSARSRLVAFIDREEEVGLIADLKYWNFPYKLALDLLPIFLSQSGLSKKLVKFSGQSTFTIHCQMFPKRMVLAKRAVVEYLRLWDT</sequence>
<keyword evidence="4" id="KW-1185">Reference proteome</keyword>
<evidence type="ECO:0000313" key="4">
    <source>
        <dbReference type="Proteomes" id="UP000027222"/>
    </source>
</evidence>